<dbReference type="EMBL" id="JARJFB010000011">
    <property type="protein sequence ID" value="MEA0970322.1"/>
    <property type="molecule type" value="Genomic_DNA"/>
</dbReference>
<feature type="transmembrane region" description="Helical" evidence="8">
    <location>
        <begin position="21"/>
        <end position="38"/>
    </location>
</feature>
<keyword evidence="4 8" id="KW-0812">Transmembrane</keyword>
<evidence type="ECO:0000256" key="4">
    <source>
        <dbReference type="ARBA" id="ARBA00022692"/>
    </source>
</evidence>
<feature type="transmembrane region" description="Helical" evidence="8">
    <location>
        <begin position="294"/>
        <end position="313"/>
    </location>
</feature>
<evidence type="ECO:0000256" key="6">
    <source>
        <dbReference type="ARBA" id="ARBA00022989"/>
    </source>
</evidence>
<dbReference type="PROSITE" id="PS50850">
    <property type="entry name" value="MFS"/>
    <property type="match status" value="1"/>
</dbReference>
<dbReference type="InterPro" id="IPR051084">
    <property type="entry name" value="H+-coupled_symporters"/>
</dbReference>
<gene>
    <name evidence="10" type="ORF">Megvenef_00281</name>
</gene>
<keyword evidence="6 8" id="KW-1133">Transmembrane helix</keyword>
<reference evidence="10 11" key="1">
    <citation type="submission" date="2023-03" db="EMBL/GenBank/DDBJ databases">
        <title>Host association and intracellularity evolved multiple times independently in the Rickettsiales.</title>
        <authorList>
            <person name="Castelli M."/>
            <person name="Nardi T."/>
            <person name="Gammuto L."/>
            <person name="Bellinzona G."/>
            <person name="Sabaneyeva E."/>
            <person name="Potekhin A."/>
            <person name="Serra V."/>
            <person name="Petroni G."/>
            <person name="Sassera D."/>
        </authorList>
    </citation>
    <scope>NUCLEOTIDE SEQUENCE [LARGE SCALE GENOMIC DNA]</scope>
    <source>
        <strain evidence="10 11">Sr 2-6</strain>
    </source>
</reference>
<dbReference type="RefSeq" id="WP_322776225.1">
    <property type="nucleotide sequence ID" value="NZ_JARJFB010000011.1"/>
</dbReference>
<feature type="transmembrane region" description="Helical" evidence="8">
    <location>
        <begin position="385"/>
        <end position="403"/>
    </location>
</feature>
<accession>A0ABU5NAW7</accession>
<feature type="transmembrane region" description="Helical" evidence="8">
    <location>
        <begin position="264"/>
        <end position="282"/>
    </location>
</feature>
<evidence type="ECO:0000313" key="10">
    <source>
        <dbReference type="EMBL" id="MEA0970322.1"/>
    </source>
</evidence>
<dbReference type="InterPro" id="IPR020846">
    <property type="entry name" value="MFS_dom"/>
</dbReference>
<name>A0ABU5NAW7_9RICK</name>
<comment type="subcellular location">
    <subcellularLocation>
        <location evidence="1">Cell membrane</location>
        <topology evidence="1">Multi-pass membrane protein</topology>
    </subcellularLocation>
</comment>
<evidence type="ECO:0000256" key="8">
    <source>
        <dbReference type="SAM" id="Phobius"/>
    </source>
</evidence>
<feature type="domain" description="Major facilitator superfamily (MFS) profile" evidence="9">
    <location>
        <begin position="8"/>
        <end position="409"/>
    </location>
</feature>
<evidence type="ECO:0000256" key="3">
    <source>
        <dbReference type="ARBA" id="ARBA00022475"/>
    </source>
</evidence>
<keyword evidence="7 8" id="KW-0472">Membrane</keyword>
<proteinExistence type="predicted"/>
<dbReference type="PANTHER" id="PTHR43528:SF1">
    <property type="entry name" value="ALPHA-KETOGLUTARATE PERMEASE"/>
    <property type="match status" value="1"/>
</dbReference>
<evidence type="ECO:0000256" key="7">
    <source>
        <dbReference type="ARBA" id="ARBA00023136"/>
    </source>
</evidence>
<dbReference type="SUPFAM" id="SSF103473">
    <property type="entry name" value="MFS general substrate transporter"/>
    <property type="match status" value="1"/>
</dbReference>
<evidence type="ECO:0000313" key="11">
    <source>
        <dbReference type="Proteomes" id="UP001291687"/>
    </source>
</evidence>
<dbReference type="Gene3D" id="1.20.1250.20">
    <property type="entry name" value="MFS general substrate transporter like domains"/>
    <property type="match status" value="2"/>
</dbReference>
<feature type="transmembrane region" description="Helical" evidence="8">
    <location>
        <begin position="148"/>
        <end position="170"/>
    </location>
</feature>
<evidence type="ECO:0000259" key="9">
    <source>
        <dbReference type="PROSITE" id="PS50850"/>
    </source>
</evidence>
<feature type="transmembrane region" description="Helical" evidence="8">
    <location>
        <begin position="319"/>
        <end position="341"/>
    </location>
</feature>
<keyword evidence="11" id="KW-1185">Reference proteome</keyword>
<dbReference type="PANTHER" id="PTHR43528">
    <property type="entry name" value="ALPHA-KETOGLUTARATE PERMEASE"/>
    <property type="match status" value="1"/>
</dbReference>
<organism evidence="10 11">
    <name type="scientific">Candidatus Megaera venefica</name>
    <dbReference type="NCBI Taxonomy" id="2055910"/>
    <lineage>
        <taxon>Bacteria</taxon>
        <taxon>Pseudomonadati</taxon>
        <taxon>Pseudomonadota</taxon>
        <taxon>Alphaproteobacteria</taxon>
        <taxon>Rickettsiales</taxon>
        <taxon>Rickettsiaceae</taxon>
        <taxon>Candidatus Megaera</taxon>
    </lineage>
</organism>
<evidence type="ECO:0000256" key="5">
    <source>
        <dbReference type="ARBA" id="ARBA00022847"/>
    </source>
</evidence>
<sequence length="409" mass="45750">MHYNLHKRDITILVGNTVDHFDTSLYIFLAPIIAPVFFPNTDKLLSLIMAYGILATSIITKPLGTYLFGMIARLKGPVAALSNSLIGVGVFTVFIGLLPGHATIGWVAPLLFVIFRVLREVFAAGETSIAKLYIMEDKVEQEAFKGSYLYQLSTILGTILASLAATIVYYIDITDSWRVCHLLGGSAAIIGYFLRKLTLQKETKALKIPFKFYGLYGLKVLWNNKLNLVKIAIVTGFSHMTYLIPFVTMNHMVPMVTNIQEKTMMAVNSFMLVFDMVSIPIIGKIVSRHNPSQVMYTASIILALSIVPLWYFITDSSIYYVTFVRFWIVIWGVVYMCPLNLWCKNQVKGDEKYMIVGMGSTFGGSTIGKLTPFICLIIVHYTGSYLPIALYIMTVFLLAGIVIRNTSLQ</sequence>
<feature type="transmembrane region" description="Helical" evidence="8">
    <location>
        <begin position="80"/>
        <end position="98"/>
    </location>
</feature>
<keyword evidence="3" id="KW-1003">Cell membrane</keyword>
<dbReference type="Proteomes" id="UP001291687">
    <property type="component" value="Unassembled WGS sequence"/>
</dbReference>
<comment type="caution">
    <text evidence="10">The sequence shown here is derived from an EMBL/GenBank/DDBJ whole genome shotgun (WGS) entry which is preliminary data.</text>
</comment>
<keyword evidence="2" id="KW-0813">Transport</keyword>
<feature type="transmembrane region" description="Helical" evidence="8">
    <location>
        <begin position="353"/>
        <end position="379"/>
    </location>
</feature>
<evidence type="ECO:0000256" key="2">
    <source>
        <dbReference type="ARBA" id="ARBA00022448"/>
    </source>
</evidence>
<evidence type="ECO:0000256" key="1">
    <source>
        <dbReference type="ARBA" id="ARBA00004651"/>
    </source>
</evidence>
<keyword evidence="5" id="KW-0769">Symport</keyword>
<feature type="transmembrane region" description="Helical" evidence="8">
    <location>
        <begin position="44"/>
        <end position="68"/>
    </location>
</feature>
<protein>
    <submittedName>
        <fullName evidence="10">MFS transporter</fullName>
    </submittedName>
</protein>
<dbReference type="InterPro" id="IPR036259">
    <property type="entry name" value="MFS_trans_sf"/>
</dbReference>
<feature type="transmembrane region" description="Helical" evidence="8">
    <location>
        <begin position="226"/>
        <end position="244"/>
    </location>
</feature>